<accession>A0A6A7K7R1</accession>
<protein>
    <submittedName>
        <fullName evidence="3">Acetaldehyde dehydrogenase (Acetylating)</fullName>
        <ecNumber evidence="3">1.2.1.10</ecNumber>
    </submittedName>
</protein>
<dbReference type="Gene3D" id="3.40.309.10">
    <property type="entry name" value="Aldehyde Dehydrogenase, Chain A, domain 2"/>
    <property type="match status" value="1"/>
</dbReference>
<dbReference type="Gene3D" id="3.40.605.10">
    <property type="entry name" value="Aldehyde Dehydrogenase, Chain A, domain 1"/>
    <property type="match status" value="1"/>
</dbReference>
<dbReference type="AlphaFoldDB" id="A0A6A7K7R1"/>
<dbReference type="Pfam" id="PF00171">
    <property type="entry name" value="Aldedh"/>
    <property type="match status" value="1"/>
</dbReference>
<dbReference type="InterPro" id="IPR016163">
    <property type="entry name" value="Ald_DH_C"/>
</dbReference>
<keyword evidence="1 3" id="KW-0560">Oxidoreductase</keyword>
<dbReference type="InterPro" id="IPR015590">
    <property type="entry name" value="Aldehyde_DH_dom"/>
</dbReference>
<name>A0A6A7K7R1_9FIRM</name>
<comment type="caution">
    <text evidence="3">The sequence shown here is derived from an EMBL/GenBank/DDBJ whole genome shotgun (WGS) entry which is preliminary data.</text>
</comment>
<dbReference type="NCBIfam" id="TIGR02518">
    <property type="entry name" value="EutH_ACDH"/>
    <property type="match status" value="1"/>
</dbReference>
<proteinExistence type="predicted"/>
<feature type="domain" description="Aldehyde dehydrogenase" evidence="2">
    <location>
        <begin position="14"/>
        <end position="273"/>
    </location>
</feature>
<dbReference type="SUPFAM" id="SSF53720">
    <property type="entry name" value="ALDH-like"/>
    <property type="match status" value="1"/>
</dbReference>
<dbReference type="InterPro" id="IPR013357">
    <property type="entry name" value="Acetaldehyde_DH_acetylating"/>
</dbReference>
<dbReference type="PANTHER" id="PTHR11699">
    <property type="entry name" value="ALDEHYDE DEHYDROGENASE-RELATED"/>
    <property type="match status" value="1"/>
</dbReference>
<gene>
    <name evidence="3" type="ORF">GC105_06975</name>
</gene>
<dbReference type="RefSeq" id="WP_152803075.1">
    <property type="nucleotide sequence ID" value="NZ_WHNX01000008.1"/>
</dbReference>
<evidence type="ECO:0000256" key="1">
    <source>
        <dbReference type="ARBA" id="ARBA00023002"/>
    </source>
</evidence>
<evidence type="ECO:0000313" key="4">
    <source>
        <dbReference type="Proteomes" id="UP000440004"/>
    </source>
</evidence>
<dbReference type="InterPro" id="IPR016162">
    <property type="entry name" value="Ald_DH_N"/>
</dbReference>
<dbReference type="EMBL" id="WHNX01000008">
    <property type="protein sequence ID" value="MPW25528.1"/>
    <property type="molecule type" value="Genomic_DNA"/>
</dbReference>
<dbReference type="CDD" id="cd07122">
    <property type="entry name" value="ALDH_F20_ACDH"/>
    <property type="match status" value="1"/>
</dbReference>
<evidence type="ECO:0000259" key="2">
    <source>
        <dbReference type="Pfam" id="PF00171"/>
    </source>
</evidence>
<keyword evidence="4" id="KW-1185">Reference proteome</keyword>
<dbReference type="InterPro" id="IPR016161">
    <property type="entry name" value="Ald_DH/histidinol_DH"/>
</dbReference>
<evidence type="ECO:0000313" key="3">
    <source>
        <dbReference type="EMBL" id="MPW25528.1"/>
    </source>
</evidence>
<dbReference type="EC" id="1.2.1.10" evidence="3"/>
<organism evidence="3 4">
    <name type="scientific">Alkalibaculum sporogenes</name>
    <dbReference type="NCBI Taxonomy" id="2655001"/>
    <lineage>
        <taxon>Bacteria</taxon>
        <taxon>Bacillati</taxon>
        <taxon>Bacillota</taxon>
        <taxon>Clostridia</taxon>
        <taxon>Eubacteriales</taxon>
        <taxon>Eubacteriaceae</taxon>
        <taxon>Alkalibaculum</taxon>
    </lineage>
</organism>
<reference evidence="3 4" key="1">
    <citation type="submission" date="2019-10" db="EMBL/GenBank/DDBJ databases">
        <title>Alkalibaculum tamaniensis sp.nov., a new alkaliphilic acetogen, isolated on methoxylated aromatics from a mud volcano.</title>
        <authorList>
            <person name="Khomyakova M.A."/>
            <person name="Merkel A.Y."/>
            <person name="Bonch-Osmolovskaya E.A."/>
            <person name="Slobodkin A.I."/>
        </authorList>
    </citation>
    <scope>NUCLEOTIDE SEQUENCE [LARGE SCALE GENOMIC DNA]</scope>
    <source>
        <strain evidence="3 4">M08DMB</strain>
    </source>
</reference>
<sequence>MTQVVDKDLISIQETRDLLRKAKVAQQKLGKMNQNEIDRICKAIKDVALQHADRLAKLAVEETGFGIHEDKIIKNYFASQVVYDSIRDMKTVGVVNEDNEKKVFEVAVPVGVIAGLIPSTNPTSTVIYKALISIKAGNAIVLSPHPSAKNCIIETARVIIDAAEAAGMPKGCIGCVMEISMAGTDELLKNNMTKLILATGGEAMVKAAYSSGNPAIGVGPGNGPAFIEKSADFSQAVSHIIESKTFDNGTICASEQSIIVEKESEVAVLTELRKQGCYVLNDEEKERLDQILLSPKMTMNPKTVGKDAAYIAKMADIDVPIHTKVLIGKETNVGYKVPLSREKLCPVLGFYVADDWRKACERAIEILDNEGAGHTMILHSHNEDLIKEFALEKQVSRLLINTPGALGGIGGTTGIAPALTLGCGAIGGSATSDNITPMNLLNLRRVAYGIRELASIRSKVNTELNVEPIQMETTDVSYDLDEITNIIINKLKKENILKYKEEI</sequence>
<dbReference type="GO" id="GO:0008774">
    <property type="term" value="F:acetaldehyde dehydrogenase (acetylating) activity"/>
    <property type="evidence" value="ECO:0007669"/>
    <property type="project" value="UniProtKB-EC"/>
</dbReference>
<dbReference type="Proteomes" id="UP000440004">
    <property type="component" value="Unassembled WGS sequence"/>
</dbReference>